<dbReference type="AlphaFoldDB" id="A0AAU7VU08"/>
<dbReference type="InterPro" id="IPR036661">
    <property type="entry name" value="Luciferase-like_sf"/>
</dbReference>
<reference evidence="8" key="1">
    <citation type="submission" date="2024-06" db="EMBL/GenBank/DDBJ databases">
        <title>Draft genome sequence of Microbacterium sp. strain A8/3-1, isolated from Oxytropis tragacanthoides Fisch. ex DC. Root nodules in the Altai region of Russia.</title>
        <authorList>
            <person name="Sazanova A."/>
            <person name="Guro P."/>
            <person name="Kuznetsova I."/>
            <person name="Belimov A."/>
            <person name="Safronova V."/>
        </authorList>
    </citation>
    <scope>NUCLEOTIDE SEQUENCE</scope>
    <source>
        <strain evidence="8">A8/3-1</strain>
    </source>
</reference>
<dbReference type="GO" id="GO:0016705">
    <property type="term" value="F:oxidoreductase activity, acting on paired donors, with incorporation or reduction of molecular oxygen"/>
    <property type="evidence" value="ECO:0007669"/>
    <property type="project" value="InterPro"/>
</dbReference>
<keyword evidence="4 8" id="KW-0503">Monooxygenase</keyword>
<dbReference type="EMBL" id="CP158357">
    <property type="protein sequence ID" value="XBX77947.1"/>
    <property type="molecule type" value="Genomic_DNA"/>
</dbReference>
<dbReference type="Gene3D" id="3.20.20.30">
    <property type="entry name" value="Luciferase-like domain"/>
    <property type="match status" value="1"/>
</dbReference>
<evidence type="ECO:0000313" key="8">
    <source>
        <dbReference type="EMBL" id="XBX77947.1"/>
    </source>
</evidence>
<evidence type="ECO:0000259" key="7">
    <source>
        <dbReference type="Pfam" id="PF00296"/>
    </source>
</evidence>
<dbReference type="PANTHER" id="PTHR30011:SF16">
    <property type="entry name" value="C2H2 FINGER DOMAIN TRANSCRIPTION FACTOR (EUROFUNG)-RELATED"/>
    <property type="match status" value="1"/>
</dbReference>
<dbReference type="InterPro" id="IPR011251">
    <property type="entry name" value="Luciferase-like_dom"/>
</dbReference>
<dbReference type="NCBIfam" id="TIGR03860">
    <property type="entry name" value="FMN_nitrolo"/>
    <property type="match status" value="1"/>
</dbReference>
<keyword evidence="1 6" id="KW-0285">Flavoprotein</keyword>
<feature type="domain" description="Luciferase-like" evidence="7">
    <location>
        <begin position="27"/>
        <end position="387"/>
    </location>
</feature>
<gene>
    <name evidence="8" type="ORF">ABS642_18835</name>
</gene>
<dbReference type="Pfam" id="PF00296">
    <property type="entry name" value="Bac_luciferase"/>
    <property type="match status" value="1"/>
</dbReference>
<evidence type="ECO:0000256" key="2">
    <source>
        <dbReference type="ARBA" id="ARBA00022643"/>
    </source>
</evidence>
<evidence type="ECO:0000256" key="5">
    <source>
        <dbReference type="ARBA" id="ARBA00033748"/>
    </source>
</evidence>
<dbReference type="SUPFAM" id="SSF51679">
    <property type="entry name" value="Bacterial luciferase-like"/>
    <property type="match status" value="1"/>
</dbReference>
<dbReference type="CDD" id="cd01095">
    <property type="entry name" value="Nitrilotriacetate_monoxgenase"/>
    <property type="match status" value="1"/>
</dbReference>
<proteinExistence type="inferred from homology"/>
<evidence type="ECO:0000256" key="4">
    <source>
        <dbReference type="ARBA" id="ARBA00023033"/>
    </source>
</evidence>
<feature type="binding site" evidence="6">
    <location>
        <position position="57"/>
    </location>
    <ligand>
        <name>FMN</name>
        <dbReference type="ChEBI" id="CHEBI:58210"/>
    </ligand>
</feature>
<dbReference type="PANTHER" id="PTHR30011">
    <property type="entry name" value="ALKANESULFONATE MONOOXYGENASE-RELATED"/>
    <property type="match status" value="1"/>
</dbReference>
<organism evidence="8">
    <name type="scientific">Microbacterium sp. A8/3-1</name>
    <dbReference type="NCBI Taxonomy" id="3160749"/>
    <lineage>
        <taxon>Bacteria</taxon>
        <taxon>Bacillati</taxon>
        <taxon>Actinomycetota</taxon>
        <taxon>Actinomycetes</taxon>
        <taxon>Micrococcales</taxon>
        <taxon>Microbacteriaceae</taxon>
        <taxon>Microbacterium</taxon>
    </lineage>
</organism>
<feature type="binding site" evidence="6">
    <location>
        <position position="98"/>
    </location>
    <ligand>
        <name>FMN</name>
        <dbReference type="ChEBI" id="CHEBI:58210"/>
    </ligand>
</feature>
<accession>A0AAU7VU08</accession>
<dbReference type="RefSeq" id="WP_350351346.1">
    <property type="nucleotide sequence ID" value="NZ_CP158357.1"/>
</dbReference>
<sequence length="447" mass="48885">MTRRLLLGAFLFHPGGSHVSGWRHETAEPHRHVDVDYYADFAETAERGVFDTIFLADGLYFWDRFPSGVDHYGQTRLEPLTLLSALAARTSRIGLAATVSTSYNEPYHVARALASLDHISQGRAAWNLVTSRYPEEARNFGGDAHLDHALRYERGAEFVALVQQLWDSWADDAILADQESGIFADPDKLHTPEHRGAHFAVRGPLNVSRPPQGYPVLFQAGGSDAGQELAAATADAVFARSLPLAEAQRFYAGLKARVVAHGRDADDLAILPQLRPVVAETTEEARTIAAGILSSTPDAIVVEDVAHSIGQALPDDPDAVIVVAPGAGTDSDIANESKSPNRRLARLQSGERLTARDLYAESFWESVSVGSAREIADDVQERFENGAADGFVVQALTQPQGFRDFVDLVVPELQRRGLTRTAYEESTLRDRLGLARPARRLPEPVLR</sequence>
<keyword evidence="2 6" id="KW-0288">FMN</keyword>
<feature type="binding site" evidence="6">
    <location>
        <position position="148"/>
    </location>
    <ligand>
        <name>FMN</name>
        <dbReference type="ChEBI" id="CHEBI:58210"/>
    </ligand>
</feature>
<feature type="binding site" evidence="6">
    <location>
        <position position="152"/>
    </location>
    <ligand>
        <name>FMN</name>
        <dbReference type="ChEBI" id="CHEBI:58210"/>
    </ligand>
</feature>
<keyword evidence="3 8" id="KW-0560">Oxidoreductase</keyword>
<feature type="binding site" evidence="6">
    <location>
        <position position="223"/>
    </location>
    <ligand>
        <name>FMN</name>
        <dbReference type="ChEBI" id="CHEBI:58210"/>
    </ligand>
</feature>
<dbReference type="EC" id="1.14.-.-" evidence="8"/>
<name>A0AAU7VU08_9MICO</name>
<dbReference type="GO" id="GO:0004497">
    <property type="term" value="F:monooxygenase activity"/>
    <property type="evidence" value="ECO:0007669"/>
    <property type="project" value="UniProtKB-KW"/>
</dbReference>
<dbReference type="InterPro" id="IPR016215">
    <property type="entry name" value="NTA_MOA"/>
</dbReference>
<dbReference type="InterPro" id="IPR051260">
    <property type="entry name" value="Diverse_substr_monoxygenases"/>
</dbReference>
<evidence type="ECO:0000256" key="3">
    <source>
        <dbReference type="ARBA" id="ARBA00023002"/>
    </source>
</evidence>
<comment type="similarity">
    <text evidence="5">Belongs to the NtaA/SnaA/DszA monooxygenase family.</text>
</comment>
<evidence type="ECO:0000256" key="6">
    <source>
        <dbReference type="PIRSR" id="PIRSR000337-1"/>
    </source>
</evidence>
<evidence type="ECO:0000256" key="1">
    <source>
        <dbReference type="ARBA" id="ARBA00022630"/>
    </source>
</evidence>
<dbReference type="PIRSF" id="PIRSF000337">
    <property type="entry name" value="NTA_MOA"/>
    <property type="match status" value="1"/>
</dbReference>
<protein>
    <submittedName>
        <fullName evidence="8">NtaA/DmoA family FMN-dependent monooxygenase</fullName>
        <ecNumber evidence="8">1.14.-.-</ecNumber>
    </submittedName>
</protein>